<evidence type="ECO:0000313" key="2">
    <source>
        <dbReference type="EMBL" id="PQM39633.1"/>
    </source>
</evidence>
<evidence type="ECO:0000256" key="1">
    <source>
        <dbReference type="SAM" id="MobiDB-lite"/>
    </source>
</evidence>
<protein>
    <submittedName>
        <fullName evidence="2">Uncharacterized protein</fullName>
    </submittedName>
</protein>
<sequence>MGDFVDNEDMFAVSKEDEQHLRKAPQSDEESTDHTFPEFNTSCGMGIVEFDVGMQFANSSCFINALKAISIKEG</sequence>
<keyword evidence="3" id="KW-1185">Reference proteome</keyword>
<dbReference type="Proteomes" id="UP000250321">
    <property type="component" value="Unassembled WGS sequence"/>
</dbReference>
<gene>
    <name evidence="2" type="ORF">Pyn_37826</name>
</gene>
<reference evidence="2 3" key="1">
    <citation type="submission" date="2018-02" db="EMBL/GenBank/DDBJ databases">
        <title>Draft genome of wild Prunus yedoensis var. nudiflora.</title>
        <authorList>
            <person name="Baek S."/>
            <person name="Kim J.-H."/>
            <person name="Choi K."/>
            <person name="Kim G.-B."/>
            <person name="Cho A."/>
            <person name="Jang H."/>
            <person name="Shin C.-H."/>
            <person name="Yu H.-J."/>
            <person name="Mun J.-H."/>
        </authorList>
    </citation>
    <scope>NUCLEOTIDE SEQUENCE [LARGE SCALE GENOMIC DNA]</scope>
    <source>
        <strain evidence="3">cv. Jeju island</strain>
        <tissue evidence="2">Leaf</tissue>
    </source>
</reference>
<accession>A0A314UQ49</accession>
<proteinExistence type="predicted"/>
<evidence type="ECO:0000313" key="3">
    <source>
        <dbReference type="Proteomes" id="UP000250321"/>
    </source>
</evidence>
<organism evidence="2 3">
    <name type="scientific">Prunus yedoensis var. nudiflora</name>
    <dbReference type="NCBI Taxonomy" id="2094558"/>
    <lineage>
        <taxon>Eukaryota</taxon>
        <taxon>Viridiplantae</taxon>
        <taxon>Streptophyta</taxon>
        <taxon>Embryophyta</taxon>
        <taxon>Tracheophyta</taxon>
        <taxon>Spermatophyta</taxon>
        <taxon>Magnoliopsida</taxon>
        <taxon>eudicotyledons</taxon>
        <taxon>Gunneridae</taxon>
        <taxon>Pentapetalae</taxon>
        <taxon>rosids</taxon>
        <taxon>fabids</taxon>
        <taxon>Rosales</taxon>
        <taxon>Rosaceae</taxon>
        <taxon>Amygdaloideae</taxon>
        <taxon>Amygdaleae</taxon>
        <taxon>Prunus</taxon>
    </lineage>
</organism>
<feature type="region of interest" description="Disordered" evidence="1">
    <location>
        <begin position="15"/>
        <end position="37"/>
    </location>
</feature>
<name>A0A314UQ49_PRUYE</name>
<dbReference type="EMBL" id="PJQY01003173">
    <property type="protein sequence ID" value="PQM39633.1"/>
    <property type="molecule type" value="Genomic_DNA"/>
</dbReference>
<comment type="caution">
    <text evidence="2">The sequence shown here is derived from an EMBL/GenBank/DDBJ whole genome shotgun (WGS) entry which is preliminary data.</text>
</comment>
<dbReference type="AlphaFoldDB" id="A0A314UQ49"/>